<evidence type="ECO:0000313" key="6">
    <source>
        <dbReference type="EMBL" id="ADP31310.1"/>
    </source>
</evidence>
<dbReference type="InterPro" id="IPR020843">
    <property type="entry name" value="ER"/>
</dbReference>
<dbReference type="PANTHER" id="PTHR11695">
    <property type="entry name" value="ALCOHOL DEHYDROGENASE RELATED"/>
    <property type="match status" value="1"/>
</dbReference>
<dbReference type="RefSeq" id="WP_004430561.1">
    <property type="nucleotide sequence ID" value="NC_014639.1"/>
</dbReference>
<proteinExistence type="inferred from homology"/>
<reference evidence="6 7" key="1">
    <citation type="journal article" date="2011" name="Front. Microbiol.">
        <title>Genomic signatures of strain selection and enhancement in Bacillus atrophaeus var. globigii, a historical biowarfare simulant.</title>
        <authorList>
            <person name="Gibbons H.S."/>
            <person name="Broomall S.M."/>
            <person name="McNew L.A."/>
            <person name="Daligault H."/>
            <person name="Chapman C."/>
            <person name="Bruce D."/>
            <person name="Karavis M."/>
            <person name="Krepps M."/>
            <person name="McGregor P.A."/>
            <person name="Hong C."/>
            <person name="Park K.H."/>
            <person name="Akmal A."/>
            <person name="Feldman A."/>
            <person name="Lin J.S."/>
            <person name="Chang W.E."/>
            <person name="Higgs B.W."/>
            <person name="Demirev P."/>
            <person name="Lindquist J."/>
            <person name="Liem A."/>
            <person name="Fochler E."/>
            <person name="Read T.D."/>
            <person name="Tapia R."/>
            <person name="Johnson S."/>
            <person name="Bishop-Lilly K.A."/>
            <person name="Detter C."/>
            <person name="Han C."/>
            <person name="Sozhamannan S."/>
            <person name="Rosenzweig C.N."/>
            <person name="Skowronski E.W."/>
        </authorList>
    </citation>
    <scope>NUCLEOTIDE SEQUENCE [LARGE SCALE GENOMIC DNA]</scope>
    <source>
        <strain evidence="6 7">1942</strain>
    </source>
</reference>
<dbReference type="Proteomes" id="UP000006867">
    <property type="component" value="Chromosome"/>
</dbReference>
<dbReference type="InterPro" id="IPR014182">
    <property type="entry name" value="ADH_Zn_typ-1"/>
</dbReference>
<evidence type="ECO:0000313" key="7">
    <source>
        <dbReference type="Proteomes" id="UP000006867"/>
    </source>
</evidence>
<dbReference type="Gene3D" id="3.90.180.10">
    <property type="entry name" value="Medium-chain alcohol dehydrogenases, catalytic domain"/>
    <property type="match status" value="1"/>
</dbReference>
<dbReference type="SUPFAM" id="SSF50129">
    <property type="entry name" value="GroES-like"/>
    <property type="match status" value="1"/>
</dbReference>
<dbReference type="Pfam" id="PF08240">
    <property type="entry name" value="ADH_N"/>
    <property type="match status" value="1"/>
</dbReference>
<dbReference type="InterPro" id="IPR013154">
    <property type="entry name" value="ADH-like_N"/>
</dbReference>
<comment type="similarity">
    <text evidence="4">Belongs to the zinc-containing alcohol dehydrogenase family. Quinone oxidoreductase subfamily.</text>
</comment>
<dbReference type="CDD" id="cd08252">
    <property type="entry name" value="AL_MDR"/>
    <property type="match status" value="1"/>
</dbReference>
<keyword evidence="1 4" id="KW-0479">Metal-binding</keyword>
<accession>A0ABM5LU97</accession>
<keyword evidence="3 4" id="KW-0560">Oxidoreductase</keyword>
<protein>
    <recommendedName>
        <fullName evidence="4">Zinc-type alcohol dehydrogenase-like protein</fullName>
    </recommendedName>
</protein>
<dbReference type="InterPro" id="IPR002364">
    <property type="entry name" value="Quin_OxRdtase/zeta-crystal_CS"/>
</dbReference>
<sequence>MKAVGLHRYLPIDEPDSLIEEEIEKPVAKGRDLLVKIAAVSVNPVDTKIRSPKAEKEDELKILGWDACGTVVQTGENCEWFQEGDEVYYAGDVNRQGSNSEYQLVDERIAAKKPESLSCAEAAAMPLTTLTAWEALFDRLRITKEDEGKTILIIGGAGGVGSIATQLAKQAGLTVAATASREETKDWCFKMGADHVINHHQELLPQLKAAGINGTEYILCLNDTDGHWEGMADVILPQGTICSIVENQHPLDLNLLKSKSAGFVWEFMFTRAMFQTDDMIKQREILTKAAKKFDQGKLHHTLTTVLKPFSAEQLKKAHAKLESGKMIGKLVVEYS</sequence>
<dbReference type="Gene3D" id="3.40.50.720">
    <property type="entry name" value="NAD(P)-binding Rossmann-like Domain"/>
    <property type="match status" value="1"/>
</dbReference>
<evidence type="ECO:0000256" key="4">
    <source>
        <dbReference type="RuleBase" id="RU364000"/>
    </source>
</evidence>
<dbReference type="SMART" id="SM00829">
    <property type="entry name" value="PKS_ER"/>
    <property type="match status" value="1"/>
</dbReference>
<dbReference type="InterPro" id="IPR050700">
    <property type="entry name" value="YIM1/Zinc_Alcohol_DH_Fams"/>
</dbReference>
<keyword evidence="2 4" id="KW-0862">Zinc</keyword>
<dbReference type="InterPro" id="IPR036291">
    <property type="entry name" value="NAD(P)-bd_dom_sf"/>
</dbReference>
<dbReference type="Pfam" id="PF13602">
    <property type="entry name" value="ADH_zinc_N_2"/>
    <property type="match status" value="1"/>
</dbReference>
<dbReference type="EMBL" id="CP002207">
    <property type="protein sequence ID" value="ADP31310.1"/>
    <property type="molecule type" value="Genomic_DNA"/>
</dbReference>
<dbReference type="NCBIfam" id="TIGR02817">
    <property type="entry name" value="adh_fam_1"/>
    <property type="match status" value="1"/>
</dbReference>
<evidence type="ECO:0000256" key="1">
    <source>
        <dbReference type="ARBA" id="ARBA00022723"/>
    </source>
</evidence>
<dbReference type="SUPFAM" id="SSF51735">
    <property type="entry name" value="NAD(P)-binding Rossmann-fold domains"/>
    <property type="match status" value="1"/>
</dbReference>
<evidence type="ECO:0000259" key="5">
    <source>
        <dbReference type="SMART" id="SM00829"/>
    </source>
</evidence>
<evidence type="ECO:0000256" key="2">
    <source>
        <dbReference type="ARBA" id="ARBA00022833"/>
    </source>
</evidence>
<organism evidence="6 7">
    <name type="scientific">Bacillus atrophaeus (strain 1942)</name>
    <dbReference type="NCBI Taxonomy" id="720555"/>
    <lineage>
        <taxon>Bacteria</taxon>
        <taxon>Bacillati</taxon>
        <taxon>Bacillota</taxon>
        <taxon>Bacilli</taxon>
        <taxon>Bacillales</taxon>
        <taxon>Bacillaceae</taxon>
        <taxon>Bacillus</taxon>
    </lineage>
</organism>
<dbReference type="PANTHER" id="PTHR11695:SF294">
    <property type="entry name" value="RETICULON-4-INTERACTING PROTEIN 1, MITOCHONDRIAL"/>
    <property type="match status" value="1"/>
</dbReference>
<name>A0ABM5LU97_BACA1</name>
<dbReference type="InterPro" id="IPR011032">
    <property type="entry name" value="GroES-like_sf"/>
</dbReference>
<dbReference type="PROSITE" id="PS01162">
    <property type="entry name" value="QOR_ZETA_CRYSTAL"/>
    <property type="match status" value="1"/>
</dbReference>
<keyword evidence="7" id="KW-1185">Reference proteome</keyword>
<evidence type="ECO:0000256" key="3">
    <source>
        <dbReference type="ARBA" id="ARBA00023002"/>
    </source>
</evidence>
<gene>
    <name evidence="6" type="ordered locus">BATR1942_01760</name>
</gene>
<feature type="domain" description="Enoyl reductase (ER)" evidence="5">
    <location>
        <begin position="13"/>
        <end position="332"/>
    </location>
</feature>